<feature type="domain" description="Cadherin" evidence="9">
    <location>
        <begin position="502"/>
        <end position="612"/>
    </location>
</feature>
<evidence type="ECO:0000313" key="11">
    <source>
        <dbReference type="Proteomes" id="UP000215902"/>
    </source>
</evidence>
<keyword evidence="5 8" id="KW-1133">Transmembrane helix</keyword>
<feature type="domain" description="Cadherin" evidence="9">
    <location>
        <begin position="1810"/>
        <end position="1915"/>
    </location>
</feature>
<dbReference type="Pfam" id="PF00028">
    <property type="entry name" value="Cadherin"/>
    <property type="match status" value="14"/>
</dbReference>
<evidence type="ECO:0000313" key="10">
    <source>
        <dbReference type="EMBL" id="PAA65460.1"/>
    </source>
</evidence>
<evidence type="ECO:0000256" key="3">
    <source>
        <dbReference type="ARBA" id="ARBA00022737"/>
    </source>
</evidence>
<feature type="domain" description="Cadherin" evidence="9">
    <location>
        <begin position="1701"/>
        <end position="1809"/>
    </location>
</feature>
<feature type="domain" description="Cadherin" evidence="9">
    <location>
        <begin position="1596"/>
        <end position="1700"/>
    </location>
</feature>
<dbReference type="OrthoDB" id="6162546at2759"/>
<feature type="domain" description="Cadherin" evidence="9">
    <location>
        <begin position="818"/>
        <end position="927"/>
    </location>
</feature>
<comment type="caution">
    <text evidence="10">The sequence shown here is derived from an EMBL/GenBank/DDBJ whole genome shotgun (WGS) entry which is preliminary data.</text>
</comment>
<feature type="domain" description="Cadherin" evidence="9">
    <location>
        <begin position="384"/>
        <end position="499"/>
    </location>
</feature>
<feature type="non-terminal residue" evidence="10">
    <location>
        <position position="1"/>
    </location>
</feature>
<keyword evidence="2 8" id="KW-0812">Transmembrane</keyword>
<feature type="domain" description="Cadherin" evidence="9">
    <location>
        <begin position="2027"/>
        <end position="2137"/>
    </location>
</feature>
<dbReference type="Proteomes" id="UP000215902">
    <property type="component" value="Unassembled WGS sequence"/>
</dbReference>
<proteinExistence type="predicted"/>
<evidence type="ECO:0000256" key="4">
    <source>
        <dbReference type="ARBA" id="ARBA00022837"/>
    </source>
</evidence>
<dbReference type="GO" id="GO:0005509">
    <property type="term" value="F:calcium ion binding"/>
    <property type="evidence" value="ECO:0007669"/>
    <property type="project" value="UniProtKB-UniRule"/>
</dbReference>
<feature type="domain" description="Cadherin" evidence="9">
    <location>
        <begin position="1482"/>
        <end position="1594"/>
    </location>
</feature>
<dbReference type="PROSITE" id="PS50268">
    <property type="entry name" value="CADHERIN_2"/>
    <property type="match status" value="20"/>
</dbReference>
<accession>A0A267EV79</accession>
<dbReference type="PANTHER" id="PTHR24026:SF133">
    <property type="entry name" value="CADHERIN-RELATED FAMILY MEMBER 2"/>
    <property type="match status" value="1"/>
</dbReference>
<evidence type="ECO:0000256" key="5">
    <source>
        <dbReference type="ARBA" id="ARBA00022989"/>
    </source>
</evidence>
<sequence length="2407" mass="252016">NFPASQVKGIMKKIPTINFLLLLAVSAPASLVTALSWSSPATNPAFISVQESRAVGTVVYTMTAADVPFGDKVICSLAGSSTACTDAFDLASHSSATSDCQLTVRSAIDYDAGVTSITCTPVVSLDSGTATPITLDLRISIRNIWDVAPAFTGSPPYTCNVDEEQSAGTALSGCSPAFTDVETGYGDVITCSLTGVYARFFTVDKSSCRISTATKFDREFSAPTGIYPTPVMTDLQLKIIDNGGLSATASVTVTINDINDWAPSCSPSLRSVSIDESFTGTIVSGLACTDKDAGNNALLVYSIVSGNTTVFSIDSATGQLKNAIALDYDLPAGVSPNQRLLIRIRDSATPASDQLSSTVTVTVTVTPLNDNAPKWSTFVPPYTDATTSIATINETASLGTNVFLAQATDADVGIDGVLTYSMASATAAGGTNLAAAFAVDAATGQLSVAAVGLVDRESGHAYVDFVVGCSDAGRPTASSAPARSVRVAVADINEFAPAFTPASGVYSAALDERATTAAGVTVKEVTAKDNDVSATPVACTIASGNSLNLFRINASNKKLLETNSAIKPDKPSSNPTAYLLELACSDQSGSGLVATATISVAIVTNNDYAPTVSSPSGSLLSLPEDQPLGQVAVLTPGDLDCCTDGQFDCSVSPSDTFAVSGSCDRLLLVKSLDRETRSSYAINVSIVDRGSPAKSGFYSITVTVTDVNDNLPICVPKAYSASIYENVTGASSPVTIATLSCSDADTFGIYYAMSSTAVPFSVDAATGVVTLTGPVDYDSSVQTYSLKINAVDKNDSAKFDTVTVSVTLLPVNEFRPTFPAAKTVSVVETINSGQLVTSFVASDSDYSPHDIKFYRITSGDGSGYFSIATNGDIFVASGKTLDYETVPSALNPWKLGIEATDGGTPALTGTETVTISLVDANDNVPVCSKSAFEASIDENAASGSSVTTVTASDADSSLSNYNKVLYTKLTGDPSDYFAVDGATGAVTRTGNALSYDTTKSVVFFVRAADGNGAGPNTATCTVAVVIKDVNLFTPSCTSSTKTLSGIREDVALGTELYAIETALPTFCSDGDKSQSLRYTMSSSAGSTKFAVHPTTGGIFVTERLNYETATLHQFEVVVSDNATTSTKSTTVTFTVSLVDVNEFSPNCSLPVSLGLNESATVSGSLFSLACTDGDKSSTAFTYALTTAGVPFVISSTGVVSQTAVLNYESGVTVYSLNFEVADTAPSLPSLRTSTYTTTVSVYPVNEFPPVMGSPSVLYASVSEAAVAGTALTLRTAAGGAGSVSAVGATDADRGADHGSIRYRISAGNERGWFAIDSRTGAVSVASALDRETQASLTLTIQATDGPGLTSTGSQQLAVTLTDVNDNPPEFPTAHFTIDIYEGTASPSTLITFTNPSVVKDADVGANAYVNVSLASGVKPPPLNEFVMSGSALQTNRVFSRASDPAQYVLVVKAQDYGLPSLSASSTVTVNILEANLAAPKFPVTDLTISVPENAAIGSLLYFANATDTDFGRGGKVAYHLASVSPPPSVTPPYFQLDNATGMLFLQSALDYDSLSTRGPYTLTILAYDFGNASRSGSQTLTISVTDYNDNDPQFAASNTFSKSLTENVGSGYAVTTVTYTDADSGLNAEVRCSIVAQTSPSVFGINDTTCLMFTTANPDREVREVREVTVRLTDRGTPSRYKEATFTVTLLDLNDNVPQFPDSRIVASVVEEASAPVTVTTVTATDADSGVNAKISYSLRSADGTSDASKFAVDSAGKVTTTAPLDREAARGDFYALLLLAVDQGSPALTGTCLLNITVTDTNDNSPVWVSAPYSATVSEAARLGTLVKQVQATDKDSVFGQVTYRIIAGNTLSLFRIGNTTGTVETAQNSGLDRETVPLWTLTLEAADNGLPAKSVTTTLTVTVADVNEFAPAWVNASYNVAVYENVPAGTLVSSPLVATDADAGPLNNQVNYAVDAVLQGEFYFNIGNSTAQLFVSTAKLDRETRDVYYYRIRAWDSAEVPKTCTPCLTVTINILDVNDNDPVFNQTMYNSSLYENASIGTNVLSVWGSDRDIGENGNIRYYINSTGAEGFNASEVFSLDPVSGLLTVRAGLDRETKASYSFPIIIRDNGTAPQRSSSATVFITILDVNDVAPSFSSGFYNFEVPQVDDGNMLIGQLSATDPDLGDGGVVRYFFPENNRHFILNTKSGILKRNTLNSVEQYKIYTQLAAARDLGSPTSLTSANAAVRIDTFPAADYIILIHFSMSESDYVRQLNDIKLRLAETLAGKYPDSRVGQWKHHQHGGNLVGYFYALANRQTDNASFVSVDKQFVSLNDLLAFWRFNSEGRPTDVLRGSRLASYSIVKVEPYPQAAAAPWYTTWWGILLLTLAALAAAALLAAAVYGIFTATAAACAGAGAETAPAASAP</sequence>
<dbReference type="PRINTS" id="PR00205">
    <property type="entry name" value="CADHERIN"/>
</dbReference>
<reference evidence="10 11" key="1">
    <citation type="submission" date="2017-06" db="EMBL/GenBank/DDBJ databases">
        <title>A platform for efficient transgenesis in Macrostomum lignano, a flatworm model organism for stem cell research.</title>
        <authorList>
            <person name="Berezikov E."/>
        </authorList>
    </citation>
    <scope>NUCLEOTIDE SEQUENCE [LARGE SCALE GENOMIC DNA]</scope>
    <source>
        <strain evidence="10">DV1</strain>
        <tissue evidence="10">Whole organism</tissue>
    </source>
</reference>
<dbReference type="SUPFAM" id="SSF49313">
    <property type="entry name" value="Cadherin-like"/>
    <property type="match status" value="19"/>
</dbReference>
<feature type="domain" description="Cadherin" evidence="9">
    <location>
        <begin position="153"/>
        <end position="269"/>
    </location>
</feature>
<evidence type="ECO:0000256" key="8">
    <source>
        <dbReference type="SAM" id="Phobius"/>
    </source>
</evidence>
<feature type="domain" description="Cadherin" evidence="9">
    <location>
        <begin position="2138"/>
        <end position="2244"/>
    </location>
</feature>
<evidence type="ECO:0000256" key="1">
    <source>
        <dbReference type="ARBA" id="ARBA00004370"/>
    </source>
</evidence>
<feature type="domain" description="Cadherin" evidence="9">
    <location>
        <begin position="715"/>
        <end position="818"/>
    </location>
</feature>
<dbReference type="InterPro" id="IPR020894">
    <property type="entry name" value="Cadherin_CS"/>
</dbReference>
<comment type="subcellular location">
    <subcellularLocation>
        <location evidence="1">Membrane</location>
    </subcellularLocation>
</comment>
<evidence type="ECO:0000256" key="6">
    <source>
        <dbReference type="ARBA" id="ARBA00023136"/>
    </source>
</evidence>
<dbReference type="PROSITE" id="PS00232">
    <property type="entry name" value="CADHERIN_1"/>
    <property type="match status" value="5"/>
</dbReference>
<dbReference type="InterPro" id="IPR002126">
    <property type="entry name" value="Cadherin-like_dom"/>
</dbReference>
<dbReference type="Gene3D" id="2.60.40.60">
    <property type="entry name" value="Cadherins"/>
    <property type="match status" value="20"/>
</dbReference>
<feature type="transmembrane region" description="Helical" evidence="8">
    <location>
        <begin position="2361"/>
        <end position="2386"/>
    </location>
</feature>
<keyword evidence="11" id="KW-1185">Reference proteome</keyword>
<dbReference type="STRING" id="282301.A0A267EV79"/>
<feature type="domain" description="Cadherin" evidence="9">
    <location>
        <begin position="41"/>
        <end position="151"/>
    </location>
</feature>
<dbReference type="PANTHER" id="PTHR24026">
    <property type="entry name" value="FAT ATYPICAL CADHERIN-RELATED"/>
    <property type="match status" value="1"/>
</dbReference>
<dbReference type="CDD" id="cd11304">
    <property type="entry name" value="Cadherin_repeat"/>
    <property type="match status" value="17"/>
</dbReference>
<protein>
    <recommendedName>
        <fullName evidence="9">Cadherin domain-containing protein</fullName>
    </recommendedName>
</protein>
<evidence type="ECO:0000259" key="9">
    <source>
        <dbReference type="PROSITE" id="PS50268"/>
    </source>
</evidence>
<dbReference type="InterPro" id="IPR015919">
    <property type="entry name" value="Cadherin-like_sf"/>
</dbReference>
<dbReference type="SMART" id="SM00112">
    <property type="entry name" value="CA"/>
    <property type="match status" value="19"/>
</dbReference>
<feature type="domain" description="Cadherin" evidence="9">
    <location>
        <begin position="928"/>
        <end position="1036"/>
    </location>
</feature>
<dbReference type="EMBL" id="NIVC01001651">
    <property type="protein sequence ID" value="PAA65460.1"/>
    <property type="molecule type" value="Genomic_DNA"/>
</dbReference>
<feature type="domain" description="Cadherin" evidence="9">
    <location>
        <begin position="1371"/>
        <end position="1481"/>
    </location>
</feature>
<evidence type="ECO:0000256" key="7">
    <source>
        <dbReference type="PROSITE-ProRule" id="PRU00043"/>
    </source>
</evidence>
<dbReference type="GO" id="GO:0007156">
    <property type="term" value="P:homophilic cell adhesion via plasma membrane adhesion molecules"/>
    <property type="evidence" value="ECO:0007669"/>
    <property type="project" value="InterPro"/>
</dbReference>
<feature type="domain" description="Cadherin" evidence="9">
    <location>
        <begin position="1155"/>
        <end position="1251"/>
    </location>
</feature>
<evidence type="ECO:0000256" key="2">
    <source>
        <dbReference type="ARBA" id="ARBA00022692"/>
    </source>
</evidence>
<dbReference type="FunFam" id="2.60.40.60:FF:000020">
    <property type="entry name" value="Dachsous cadherin-related 1b"/>
    <property type="match status" value="3"/>
</dbReference>
<feature type="domain" description="Cadherin" evidence="9">
    <location>
        <begin position="614"/>
        <end position="714"/>
    </location>
</feature>
<feature type="domain" description="Cadherin" evidence="9">
    <location>
        <begin position="1038"/>
        <end position="1147"/>
    </location>
</feature>
<dbReference type="GO" id="GO:0005886">
    <property type="term" value="C:plasma membrane"/>
    <property type="evidence" value="ECO:0007669"/>
    <property type="project" value="UniProtKB-SubCell"/>
</dbReference>
<feature type="domain" description="Cadherin" evidence="9">
    <location>
        <begin position="1916"/>
        <end position="2026"/>
    </location>
</feature>
<keyword evidence="4 7" id="KW-0106">Calcium</keyword>
<feature type="domain" description="Cadherin" evidence="9">
    <location>
        <begin position="1253"/>
        <end position="1370"/>
    </location>
</feature>
<keyword evidence="3" id="KW-0677">Repeat</keyword>
<feature type="domain" description="Cadherin" evidence="9">
    <location>
        <begin position="275"/>
        <end position="375"/>
    </location>
</feature>
<gene>
    <name evidence="10" type="ORF">BOX15_Mlig004032g1</name>
</gene>
<organism evidence="10 11">
    <name type="scientific">Macrostomum lignano</name>
    <dbReference type="NCBI Taxonomy" id="282301"/>
    <lineage>
        <taxon>Eukaryota</taxon>
        <taxon>Metazoa</taxon>
        <taxon>Spiralia</taxon>
        <taxon>Lophotrochozoa</taxon>
        <taxon>Platyhelminthes</taxon>
        <taxon>Rhabditophora</taxon>
        <taxon>Macrostomorpha</taxon>
        <taxon>Macrostomida</taxon>
        <taxon>Macrostomidae</taxon>
        <taxon>Macrostomum</taxon>
    </lineage>
</organism>
<feature type="non-terminal residue" evidence="10">
    <location>
        <position position="2407"/>
    </location>
</feature>
<name>A0A267EV79_9PLAT</name>
<keyword evidence="6 8" id="KW-0472">Membrane</keyword>